<dbReference type="Pfam" id="PF00534">
    <property type="entry name" value="Glycos_transf_1"/>
    <property type="match status" value="1"/>
</dbReference>
<evidence type="ECO:0008006" key="5">
    <source>
        <dbReference type="Google" id="ProtNLM"/>
    </source>
</evidence>
<organism evidence="3 4">
    <name type="scientific">Candidatus Iainarchaeum sp</name>
    <dbReference type="NCBI Taxonomy" id="3101447"/>
    <lineage>
        <taxon>Archaea</taxon>
        <taxon>Candidatus Iainarchaeota</taxon>
        <taxon>Candidatus Iainarchaeia</taxon>
        <taxon>Candidatus Iainarchaeales</taxon>
        <taxon>Candidatus Iainarchaeaceae</taxon>
        <taxon>Candidatus Iainarchaeum</taxon>
    </lineage>
</organism>
<dbReference type="Proteomes" id="UP000226592">
    <property type="component" value="Unassembled WGS sequence"/>
</dbReference>
<evidence type="ECO:0000259" key="2">
    <source>
        <dbReference type="Pfam" id="PF13439"/>
    </source>
</evidence>
<dbReference type="Pfam" id="PF13439">
    <property type="entry name" value="Glyco_transf_4"/>
    <property type="match status" value="1"/>
</dbReference>
<gene>
    <name evidence="3" type="ORF">CL943_00495</name>
</gene>
<comment type="caution">
    <text evidence="3">The sequence shown here is derived from an EMBL/GenBank/DDBJ whole genome shotgun (WGS) entry which is preliminary data.</text>
</comment>
<name>A0A2D6M020_9ARCH</name>
<proteinExistence type="predicted"/>
<reference evidence="4" key="1">
    <citation type="submission" date="2017-09" db="EMBL/GenBank/DDBJ databases">
        <title>The Reconstruction of 2,631 Draft Metagenome-Assembled Genomes from the Global Oceans.</title>
        <authorList>
            <person name="Tully B.J."/>
            <person name="Graham E.D."/>
            <person name="Heidelberg J.F."/>
        </authorList>
    </citation>
    <scope>NUCLEOTIDE SEQUENCE [LARGE SCALE GENOMIC DNA]</scope>
</reference>
<feature type="domain" description="Glycosyl transferase family 1" evidence="1">
    <location>
        <begin position="185"/>
        <end position="345"/>
    </location>
</feature>
<dbReference type="PANTHER" id="PTHR45947">
    <property type="entry name" value="SULFOQUINOVOSYL TRANSFERASE SQD2"/>
    <property type="match status" value="1"/>
</dbReference>
<protein>
    <recommendedName>
        <fullName evidence="5">Glycosyltransferase family 4 protein</fullName>
    </recommendedName>
</protein>
<accession>A0A2D6M020</accession>
<sequence length="368" mass="41378">MKVAQVVNHFHPCIGGKESIVKELSLGLKQSGHKVSVFCLDKCAEAGKKLKPREQWNGIEINRFPFLDLRFLKVGFPNLGELTKADLVHAHGLCFLTDFLALTKFLYNKPLVLSTHGGIFHTKTISTLKRLYFYGWLKLIGGSFDKIIAVSKNDFELFSEIFPEEKMELIENAINVEKFGTVKRQARPNSFLFVGRLSRNKQVDKLLEAFAIVLREKPNAVLSIVGKDFDGILPELRKKAKELSIDKNVWFKGAVSDQKLLELYSENVFFVLASSYEGFGVSAIEAMAAGLVPILNTLPSFKSFVKEGSNGFIVDFENSESAARKMADACSLGTKLRTISANAKQSVQKFSWKEKLKEFEKVYNKTIF</sequence>
<dbReference type="InterPro" id="IPR050194">
    <property type="entry name" value="Glycosyltransferase_grp1"/>
</dbReference>
<evidence type="ECO:0000259" key="1">
    <source>
        <dbReference type="Pfam" id="PF00534"/>
    </source>
</evidence>
<dbReference type="EMBL" id="NZBU01000002">
    <property type="protein sequence ID" value="MAG21770.1"/>
    <property type="molecule type" value="Genomic_DNA"/>
</dbReference>
<dbReference type="Gene3D" id="3.40.50.2000">
    <property type="entry name" value="Glycogen Phosphorylase B"/>
    <property type="match status" value="2"/>
</dbReference>
<dbReference type="SUPFAM" id="SSF53756">
    <property type="entry name" value="UDP-Glycosyltransferase/glycogen phosphorylase"/>
    <property type="match status" value="1"/>
</dbReference>
<dbReference type="PANTHER" id="PTHR45947:SF3">
    <property type="entry name" value="SULFOQUINOVOSYL TRANSFERASE SQD2"/>
    <property type="match status" value="1"/>
</dbReference>
<dbReference type="InterPro" id="IPR001296">
    <property type="entry name" value="Glyco_trans_1"/>
</dbReference>
<dbReference type="InterPro" id="IPR028098">
    <property type="entry name" value="Glyco_trans_4-like_N"/>
</dbReference>
<evidence type="ECO:0000313" key="4">
    <source>
        <dbReference type="Proteomes" id="UP000226592"/>
    </source>
</evidence>
<feature type="domain" description="Glycosyltransferase subfamily 4-like N-terminal" evidence="2">
    <location>
        <begin position="14"/>
        <end position="177"/>
    </location>
</feature>
<dbReference type="GO" id="GO:0016757">
    <property type="term" value="F:glycosyltransferase activity"/>
    <property type="evidence" value="ECO:0007669"/>
    <property type="project" value="InterPro"/>
</dbReference>
<dbReference type="CDD" id="cd03801">
    <property type="entry name" value="GT4_PimA-like"/>
    <property type="match status" value="1"/>
</dbReference>
<evidence type="ECO:0000313" key="3">
    <source>
        <dbReference type="EMBL" id="MAG21770.1"/>
    </source>
</evidence>
<dbReference type="AlphaFoldDB" id="A0A2D6M020"/>